<organism evidence="4 5">
    <name type="scientific">Sorangium atrum</name>
    <dbReference type="NCBI Taxonomy" id="2995308"/>
    <lineage>
        <taxon>Bacteria</taxon>
        <taxon>Pseudomonadati</taxon>
        <taxon>Myxococcota</taxon>
        <taxon>Polyangia</taxon>
        <taxon>Polyangiales</taxon>
        <taxon>Polyangiaceae</taxon>
        <taxon>Sorangium</taxon>
    </lineage>
</organism>
<evidence type="ECO:0000256" key="2">
    <source>
        <dbReference type="SAM" id="MobiDB-lite"/>
    </source>
</evidence>
<dbReference type="RefSeq" id="WP_272103907.1">
    <property type="nucleotide sequence ID" value="NZ_JAQNDK010000007.1"/>
</dbReference>
<keyword evidence="1" id="KW-0175">Coiled coil</keyword>
<evidence type="ECO:0000313" key="4">
    <source>
        <dbReference type="EMBL" id="MDC0685540.1"/>
    </source>
</evidence>
<dbReference type="Proteomes" id="UP001217485">
    <property type="component" value="Unassembled WGS sequence"/>
</dbReference>
<feature type="coiled-coil region" evidence="1">
    <location>
        <begin position="274"/>
        <end position="301"/>
    </location>
</feature>
<proteinExistence type="predicted"/>
<reference evidence="4 5" key="1">
    <citation type="submission" date="2023-01" db="EMBL/GenBank/DDBJ databases">
        <title>Minimal conservation of predation-associated metabolite biosynthetic gene clusters underscores biosynthetic potential of Myxococcota including descriptions for ten novel species: Archangium lansinium sp. nov., Myxococcus landrumus sp. nov., Nannocystis bai.</title>
        <authorList>
            <person name="Ahearne A."/>
            <person name="Stevens C."/>
            <person name="Dowd S."/>
        </authorList>
    </citation>
    <scope>NUCLEOTIDE SEQUENCE [LARGE SCALE GENOMIC DNA]</scope>
    <source>
        <strain evidence="4 5">WIWO2</strain>
    </source>
</reference>
<dbReference type="PANTHER" id="PTHR41259:SF1">
    <property type="entry name" value="DOUBLE-STRAND BREAK REPAIR RAD50 ATPASE, PUTATIVE-RELATED"/>
    <property type="match status" value="1"/>
</dbReference>
<evidence type="ECO:0000259" key="3">
    <source>
        <dbReference type="Pfam" id="PF13514"/>
    </source>
</evidence>
<feature type="domain" description="YhaN AAA" evidence="3">
    <location>
        <begin position="1"/>
        <end position="206"/>
    </location>
</feature>
<protein>
    <submittedName>
        <fullName evidence="4">AAA family ATPase</fullName>
    </submittedName>
</protein>
<feature type="region of interest" description="Disordered" evidence="2">
    <location>
        <begin position="1213"/>
        <end position="1279"/>
    </location>
</feature>
<feature type="coiled-coil region" evidence="1">
    <location>
        <begin position="676"/>
        <end position="723"/>
    </location>
</feature>
<feature type="coiled-coil region" evidence="1">
    <location>
        <begin position="751"/>
        <end position="778"/>
    </location>
</feature>
<evidence type="ECO:0000313" key="5">
    <source>
        <dbReference type="Proteomes" id="UP001217485"/>
    </source>
</evidence>
<feature type="coiled-coil region" evidence="1">
    <location>
        <begin position="982"/>
        <end position="1009"/>
    </location>
</feature>
<dbReference type="InterPro" id="IPR038734">
    <property type="entry name" value="YhaN_AAA"/>
</dbReference>
<dbReference type="InterPro" id="IPR027417">
    <property type="entry name" value="P-loop_NTPase"/>
</dbReference>
<dbReference type="EMBL" id="JAQNDK010000007">
    <property type="protein sequence ID" value="MDC0685540.1"/>
    <property type="molecule type" value="Genomic_DNA"/>
</dbReference>
<feature type="region of interest" description="Disordered" evidence="2">
    <location>
        <begin position="515"/>
        <end position="537"/>
    </location>
</feature>
<dbReference type="Gene3D" id="3.40.50.300">
    <property type="entry name" value="P-loop containing nucleotide triphosphate hydrolases"/>
    <property type="match status" value="2"/>
</dbReference>
<dbReference type="SUPFAM" id="SSF52540">
    <property type="entry name" value="P-loop containing nucleoside triphosphate hydrolases"/>
    <property type="match status" value="1"/>
</dbReference>
<name>A0ABT5CI85_9BACT</name>
<sequence>MKILELHLLAFGPFTDLRLDFSSPSPGLHVVYGPNEAGKSTALRAIRGLLYGIPHITPDAHLHHNTDLRVGGRLAGRGDAALALVRRKGRVKTLRDPDDNPLDDAALAPVLGGVTEELFRTSFGLTHETLRQGAEALLQGKGDVGQSLFGAGLGGPGLQQLLTTLRQEADEIFTPQARTRPLNEAIKAFEAARNGARSAAHPPADWTRKRQEIDEQRAEQERVDAELRALRSTDKRLRRALRVLPLLEARRAILGRRAALGHVVLLPESAQRDREDAQDRAADASAQASRLRADIAELEARHAALEVPASLADLDAGAIDGLVTRLGSHRKAAVDLPRVRAELHGVEEDARAILRRLGRDASLAGGDDPERLEAMRVDVATEARIKKLARERGAAEAKPREVERLLSAHRARRDACARRLAELPSGEDPAPLRGALSRAQKQGDLEHRLREAAAAAAQLARDADAQRDRLGLGAAGLRTRLDVGEAAARQARLDVGEAAARQARLDVGEAAARQARLDAGDAPEGRPLSAAEASALPVPLPETVDRAAAQWGALARERERLGERAAEIEARLRESAREIDALQRAGAVPTEADLAEARERRDAAFKALVRALQAKAGARAAAATIHTATLFDIGADAPASPGARRRPSLAARDEPPAARGKPDDYADLVRAADALADRLRREADRVARLARLLADEARAQADQAQLATERAALARRAEEAEAAWIELWRPAGVAPRSPEEMRGWLGRYAVLTATVDRLRAAEAEAEALRARMQAHAAELHAAIQGARAAPGASRGDAAGVGSRRDAASVGARGDAAGAPEDAPARLPALVEAAEQELAAIEGAARERKELLRERKELEREIEDLEREQSQHARALEAWRAEWAEGVRPLGLPGDASADEATAILDELGVLFRKADSAAHERRRVRGMERDARAFAADVAELASRHAPDLAPLPADQAADQLIKRHHKARADLRERGEIARSLADKRRELDQQEARRAAAESRLAKLFEAAGVPRGGDDAADVAALSLAEERSREARRLDRELVENEGKLLEAGEGAGIAALEQETAEVERDALALELDRAEERLAALEDERRRIDRALGSLEQEREHLRATVGAAEAAAEAQICLSHLRGEVRRYVRARLAAVLLEREIERYRERNQGPILARASALFHRLTLGAFAGLRVGYDESEQAILRCVRAAASSAGVGGAAIARAPAPDGAAEPVTTPADAAAEPAKAPTDAPAEPAKASVDAAAEPAKAPTDAAAKPATAPTDAAAEPARAPVQREVDVTGLSDGTRDQLYLALRLASLEHHARTGEPMPLILDDILIHFDDDRARAALAVLGELAGTTQVLFFTHHARLCELAREAVPADVLREHRLR</sequence>
<feature type="region of interest" description="Disordered" evidence="2">
    <location>
        <begin position="787"/>
        <end position="821"/>
    </location>
</feature>
<feature type="compositionally biased region" description="Low complexity" evidence="2">
    <location>
        <begin position="811"/>
        <end position="821"/>
    </location>
</feature>
<feature type="region of interest" description="Disordered" evidence="2">
    <location>
        <begin position="634"/>
        <end position="664"/>
    </location>
</feature>
<dbReference type="PANTHER" id="PTHR41259">
    <property type="entry name" value="DOUBLE-STRAND BREAK REPAIR RAD50 ATPASE, PUTATIVE-RELATED"/>
    <property type="match status" value="1"/>
</dbReference>
<gene>
    <name evidence="4" type="ORF">POL72_47985</name>
</gene>
<accession>A0ABT5CI85</accession>
<keyword evidence="5" id="KW-1185">Reference proteome</keyword>
<feature type="coiled-coil region" evidence="1">
    <location>
        <begin position="830"/>
        <end position="881"/>
    </location>
</feature>
<evidence type="ECO:0000256" key="1">
    <source>
        <dbReference type="SAM" id="Coils"/>
    </source>
</evidence>
<feature type="compositionally biased region" description="Basic and acidic residues" evidence="2">
    <location>
        <begin position="651"/>
        <end position="664"/>
    </location>
</feature>
<dbReference type="Pfam" id="PF13514">
    <property type="entry name" value="AAA_27"/>
    <property type="match status" value="1"/>
</dbReference>
<feature type="coiled-coil region" evidence="1">
    <location>
        <begin position="1058"/>
        <end position="1155"/>
    </location>
</feature>
<feature type="coiled-coil region" evidence="1">
    <location>
        <begin position="558"/>
        <end position="585"/>
    </location>
</feature>
<comment type="caution">
    <text evidence="4">The sequence shown here is derived from an EMBL/GenBank/DDBJ whole genome shotgun (WGS) entry which is preliminary data.</text>
</comment>